<organism evidence="2 3">
    <name type="scientific">Brachionus calyciflorus</name>
    <dbReference type="NCBI Taxonomy" id="104777"/>
    <lineage>
        <taxon>Eukaryota</taxon>
        <taxon>Metazoa</taxon>
        <taxon>Spiralia</taxon>
        <taxon>Gnathifera</taxon>
        <taxon>Rotifera</taxon>
        <taxon>Eurotatoria</taxon>
        <taxon>Monogononta</taxon>
        <taxon>Pseudotrocha</taxon>
        <taxon>Ploima</taxon>
        <taxon>Brachionidae</taxon>
        <taxon>Brachionus</taxon>
    </lineage>
</organism>
<dbReference type="Proteomes" id="UP000663879">
    <property type="component" value="Unassembled WGS sequence"/>
</dbReference>
<accession>A0A813W499</accession>
<reference evidence="2" key="1">
    <citation type="submission" date="2021-02" db="EMBL/GenBank/DDBJ databases">
        <authorList>
            <person name="Nowell W R."/>
        </authorList>
    </citation>
    <scope>NUCLEOTIDE SEQUENCE</scope>
    <source>
        <strain evidence="2">Ploen Becks lab</strain>
    </source>
</reference>
<comment type="caution">
    <text evidence="2">The sequence shown here is derived from an EMBL/GenBank/DDBJ whole genome shotgun (WGS) entry which is preliminary data.</text>
</comment>
<sequence length="207" mass="24795">MSFFETKNEEIFNSFNCFQTFYKQKNYQFSIQLDLIVQKLQWRKREQKKNARLACYEKFLKETKLPKPPKLDKRKNDTQSKNSNQNSDLNKFYKRPELLVISVKTEKSDSNIQIEPENTPLVEERKLLRNFEISSSRPKRKLDEIENSENENDNIPINCGNFSHVEDNHNLVFSGNTLRKRTRRGGKRMRAWLDKQKEKHNLAYIEC</sequence>
<keyword evidence="3" id="KW-1185">Reference proteome</keyword>
<dbReference type="AlphaFoldDB" id="A0A813W499"/>
<feature type="compositionally biased region" description="Polar residues" evidence="1">
    <location>
        <begin position="79"/>
        <end position="89"/>
    </location>
</feature>
<feature type="region of interest" description="Disordered" evidence="1">
    <location>
        <begin position="66"/>
        <end position="89"/>
    </location>
</feature>
<gene>
    <name evidence="2" type="ORF">OXX778_LOCUS8707</name>
</gene>
<evidence type="ECO:0000313" key="3">
    <source>
        <dbReference type="Proteomes" id="UP000663879"/>
    </source>
</evidence>
<dbReference type="EMBL" id="CAJNOC010001221">
    <property type="protein sequence ID" value="CAF0846082.1"/>
    <property type="molecule type" value="Genomic_DNA"/>
</dbReference>
<protein>
    <submittedName>
        <fullName evidence="2">Uncharacterized protein</fullName>
    </submittedName>
</protein>
<proteinExistence type="predicted"/>
<feature type="compositionally biased region" description="Basic and acidic residues" evidence="1">
    <location>
        <begin position="66"/>
        <end position="78"/>
    </location>
</feature>
<name>A0A813W499_9BILA</name>
<evidence type="ECO:0000313" key="2">
    <source>
        <dbReference type="EMBL" id="CAF0846082.1"/>
    </source>
</evidence>
<evidence type="ECO:0000256" key="1">
    <source>
        <dbReference type="SAM" id="MobiDB-lite"/>
    </source>
</evidence>